<feature type="domain" description="Palmitoyltransferase DHHC" evidence="11">
    <location>
        <begin position="163"/>
        <end position="311"/>
    </location>
</feature>
<evidence type="ECO:0000256" key="9">
    <source>
        <dbReference type="ARBA" id="ARBA00023315"/>
    </source>
</evidence>
<comment type="similarity">
    <text evidence="2 10">Belongs to the DHHC palmitoyltransferase family.</text>
</comment>
<comment type="subcellular location">
    <subcellularLocation>
        <location evidence="1">Endomembrane system</location>
        <topology evidence="1">Multi-pass membrane protein</topology>
    </subcellularLocation>
</comment>
<reference evidence="12" key="1">
    <citation type="submission" date="2019-06" db="EMBL/GenBank/DDBJ databases">
        <authorList>
            <person name="Zheng W."/>
        </authorList>
    </citation>
    <scope>NUCLEOTIDE SEQUENCE</scope>
    <source>
        <strain evidence="12">QDHG01</strain>
    </source>
</reference>
<keyword evidence="5 10" id="KW-1133">Transmembrane helix</keyword>
<keyword evidence="6 10" id="KW-0472">Membrane</keyword>
<dbReference type="Proteomes" id="UP000785679">
    <property type="component" value="Unassembled WGS sequence"/>
</dbReference>
<evidence type="ECO:0000256" key="3">
    <source>
        <dbReference type="ARBA" id="ARBA00022679"/>
    </source>
</evidence>
<evidence type="ECO:0000313" key="13">
    <source>
        <dbReference type="Proteomes" id="UP000785679"/>
    </source>
</evidence>
<evidence type="ECO:0000259" key="11">
    <source>
        <dbReference type="Pfam" id="PF01529"/>
    </source>
</evidence>
<feature type="transmembrane region" description="Helical" evidence="10">
    <location>
        <begin position="83"/>
        <end position="102"/>
    </location>
</feature>
<dbReference type="OrthoDB" id="5977743at2759"/>
<keyword evidence="7" id="KW-0564">Palmitate</keyword>
<dbReference type="EC" id="2.3.1.225" evidence="10"/>
<dbReference type="GO" id="GO:0005794">
    <property type="term" value="C:Golgi apparatus"/>
    <property type="evidence" value="ECO:0007669"/>
    <property type="project" value="TreeGrafter"/>
</dbReference>
<protein>
    <recommendedName>
        <fullName evidence="10">Palmitoyltransferase</fullName>
        <ecNumber evidence="10">2.3.1.225</ecNumber>
    </recommendedName>
</protein>
<accession>A0A8J8SYK6</accession>
<evidence type="ECO:0000256" key="6">
    <source>
        <dbReference type="ARBA" id="ARBA00023136"/>
    </source>
</evidence>
<comment type="domain">
    <text evidence="10">The DHHC domain is required for palmitoyltransferase activity.</text>
</comment>
<keyword evidence="8" id="KW-0449">Lipoprotein</keyword>
<gene>
    <name evidence="12" type="ORF">FGO68_gene7573</name>
</gene>
<dbReference type="PANTHER" id="PTHR22883:SF301">
    <property type="entry name" value="PALMITOYLTRANSFERASE ZDHHC12"/>
    <property type="match status" value="1"/>
</dbReference>
<keyword evidence="4 10" id="KW-0812">Transmembrane</keyword>
<dbReference type="GO" id="GO:0019706">
    <property type="term" value="F:protein-cysteine S-palmitoyltransferase activity"/>
    <property type="evidence" value="ECO:0007669"/>
    <property type="project" value="UniProtKB-EC"/>
</dbReference>
<dbReference type="Pfam" id="PF01529">
    <property type="entry name" value="DHHC"/>
    <property type="match status" value="1"/>
</dbReference>
<feature type="transmembrane region" description="Helical" evidence="10">
    <location>
        <begin position="6"/>
        <end position="22"/>
    </location>
</feature>
<evidence type="ECO:0000256" key="7">
    <source>
        <dbReference type="ARBA" id="ARBA00023139"/>
    </source>
</evidence>
<comment type="catalytic activity">
    <reaction evidence="10">
        <text>L-cysteinyl-[protein] + hexadecanoyl-CoA = S-hexadecanoyl-L-cysteinyl-[protein] + CoA</text>
        <dbReference type="Rhea" id="RHEA:36683"/>
        <dbReference type="Rhea" id="RHEA-COMP:10131"/>
        <dbReference type="Rhea" id="RHEA-COMP:11032"/>
        <dbReference type="ChEBI" id="CHEBI:29950"/>
        <dbReference type="ChEBI" id="CHEBI:57287"/>
        <dbReference type="ChEBI" id="CHEBI:57379"/>
        <dbReference type="ChEBI" id="CHEBI:74151"/>
        <dbReference type="EC" id="2.3.1.225"/>
    </reaction>
</comment>
<dbReference type="PANTHER" id="PTHR22883">
    <property type="entry name" value="ZINC FINGER DHHC DOMAIN CONTAINING PROTEIN"/>
    <property type="match status" value="1"/>
</dbReference>
<evidence type="ECO:0000256" key="4">
    <source>
        <dbReference type="ARBA" id="ARBA00022692"/>
    </source>
</evidence>
<keyword evidence="3 10" id="KW-0808">Transferase</keyword>
<feature type="transmembrane region" description="Helical" evidence="10">
    <location>
        <begin position="210"/>
        <end position="237"/>
    </location>
</feature>
<feature type="transmembrane region" description="Helical" evidence="10">
    <location>
        <begin position="273"/>
        <end position="294"/>
    </location>
</feature>
<keyword evidence="13" id="KW-1185">Reference proteome</keyword>
<organism evidence="12 13">
    <name type="scientific">Halteria grandinella</name>
    <dbReference type="NCBI Taxonomy" id="5974"/>
    <lineage>
        <taxon>Eukaryota</taxon>
        <taxon>Sar</taxon>
        <taxon>Alveolata</taxon>
        <taxon>Ciliophora</taxon>
        <taxon>Intramacronucleata</taxon>
        <taxon>Spirotrichea</taxon>
        <taxon>Stichotrichia</taxon>
        <taxon>Sporadotrichida</taxon>
        <taxon>Halteriidae</taxon>
        <taxon>Halteria</taxon>
    </lineage>
</organism>
<dbReference type="InterPro" id="IPR039859">
    <property type="entry name" value="PFA4/ZDH16/20/ERF2-like"/>
</dbReference>
<name>A0A8J8SYK6_HALGN</name>
<keyword evidence="9 10" id="KW-0012">Acyltransferase</keyword>
<evidence type="ECO:0000256" key="5">
    <source>
        <dbReference type="ARBA" id="ARBA00022989"/>
    </source>
</evidence>
<evidence type="ECO:0000313" key="12">
    <source>
        <dbReference type="EMBL" id="TNV75033.1"/>
    </source>
</evidence>
<evidence type="ECO:0000256" key="1">
    <source>
        <dbReference type="ARBA" id="ARBA00004127"/>
    </source>
</evidence>
<dbReference type="AlphaFoldDB" id="A0A8J8SYK6"/>
<dbReference type="GO" id="GO:0005783">
    <property type="term" value="C:endoplasmic reticulum"/>
    <property type="evidence" value="ECO:0007669"/>
    <property type="project" value="TreeGrafter"/>
</dbReference>
<dbReference type="PROSITE" id="PS50216">
    <property type="entry name" value="DHHC"/>
    <property type="match status" value="1"/>
</dbReference>
<dbReference type="InterPro" id="IPR001594">
    <property type="entry name" value="Palmitoyltrfase_DHHC"/>
</dbReference>
<feature type="transmembrane region" description="Helical" evidence="10">
    <location>
        <begin position="114"/>
        <end position="131"/>
    </location>
</feature>
<dbReference type="EMBL" id="RRYP01016518">
    <property type="protein sequence ID" value="TNV75033.1"/>
    <property type="molecule type" value="Genomic_DNA"/>
</dbReference>
<comment type="caution">
    <text evidence="12">The sequence shown here is derived from an EMBL/GenBank/DDBJ whole genome shotgun (WGS) entry which is preliminary data.</text>
</comment>
<evidence type="ECO:0000256" key="2">
    <source>
        <dbReference type="ARBA" id="ARBA00008574"/>
    </source>
</evidence>
<sequence length="370" mass="43816">MEELLLFVLFVLCTGSFFYMLVCTDSNSKTPMGWIRRIIYTKGPHLIKQQISQCRKIFGKKFYEKLHNLYQYIFYTNNPIGQILYILIFWSAFGVYYKYGIFKHFGNTPYVNHIHTACGAFIFIFCNYIFYRTCTVSPGVITSENCEDVKKRYEEYYDEVLYKSNQTCQTCKIIKPARSKHCRVCDKCISRFDHHCIWVRQCIGQNNYKYFVIFLFSHIFLCCYGVLVGILCLYGIAVKLQLFKLTYKNSVTGEIHKATAFRVFSYIIDKEPVFVFVIFVCLIFSITLIAFFLYHLNMIKNDKTTNERIRKNDFQRAYLTEMQALTEYLKTHQNDEAKKRLGQLKQCWKSLNNGKYQGLVLGLKKIFSYM</sequence>
<evidence type="ECO:0000256" key="8">
    <source>
        <dbReference type="ARBA" id="ARBA00023288"/>
    </source>
</evidence>
<proteinExistence type="inferred from homology"/>
<evidence type="ECO:0000256" key="10">
    <source>
        <dbReference type="RuleBase" id="RU079119"/>
    </source>
</evidence>
<dbReference type="GO" id="GO:0006612">
    <property type="term" value="P:protein targeting to membrane"/>
    <property type="evidence" value="ECO:0007669"/>
    <property type="project" value="TreeGrafter"/>
</dbReference>